<gene>
    <name evidence="2" type="ORF">ACFP1K_20145</name>
</gene>
<dbReference type="Pfam" id="PF04149">
    <property type="entry name" value="DUF397"/>
    <property type="match status" value="1"/>
</dbReference>
<proteinExistence type="predicted"/>
<dbReference type="EMBL" id="JBHSRF010000029">
    <property type="protein sequence ID" value="MFC6083495.1"/>
    <property type="molecule type" value="Genomic_DNA"/>
</dbReference>
<evidence type="ECO:0000259" key="1">
    <source>
        <dbReference type="Pfam" id="PF04149"/>
    </source>
</evidence>
<protein>
    <submittedName>
        <fullName evidence="2">DUF397 domain-containing protein</fullName>
    </submittedName>
</protein>
<dbReference type="RefSeq" id="WP_380755505.1">
    <property type="nucleotide sequence ID" value="NZ_JBHSRF010000029.1"/>
</dbReference>
<keyword evidence="3" id="KW-1185">Reference proteome</keyword>
<feature type="domain" description="DUF397" evidence="1">
    <location>
        <begin position="12"/>
        <end position="64"/>
    </location>
</feature>
<name>A0ABW1NKQ5_9ACTN</name>
<accession>A0ABW1NKQ5</accession>
<organism evidence="2 3">
    <name type="scientific">Sphaerisporangium aureirubrum</name>
    <dbReference type="NCBI Taxonomy" id="1544736"/>
    <lineage>
        <taxon>Bacteria</taxon>
        <taxon>Bacillati</taxon>
        <taxon>Actinomycetota</taxon>
        <taxon>Actinomycetes</taxon>
        <taxon>Streptosporangiales</taxon>
        <taxon>Streptosporangiaceae</taxon>
        <taxon>Sphaerisporangium</taxon>
    </lineage>
</organism>
<evidence type="ECO:0000313" key="3">
    <source>
        <dbReference type="Proteomes" id="UP001596137"/>
    </source>
</evidence>
<reference evidence="3" key="1">
    <citation type="journal article" date="2019" name="Int. J. Syst. Evol. Microbiol.">
        <title>The Global Catalogue of Microorganisms (GCM) 10K type strain sequencing project: providing services to taxonomists for standard genome sequencing and annotation.</title>
        <authorList>
            <consortium name="The Broad Institute Genomics Platform"/>
            <consortium name="The Broad Institute Genome Sequencing Center for Infectious Disease"/>
            <person name="Wu L."/>
            <person name="Ma J."/>
        </authorList>
    </citation>
    <scope>NUCLEOTIDE SEQUENCE [LARGE SCALE GENOMIC DNA]</scope>
    <source>
        <strain evidence="3">JCM 30346</strain>
    </source>
</reference>
<dbReference type="Proteomes" id="UP001596137">
    <property type="component" value="Unassembled WGS sequence"/>
</dbReference>
<comment type="caution">
    <text evidence="2">The sequence shown here is derived from an EMBL/GenBank/DDBJ whole genome shotgun (WGS) entry which is preliminary data.</text>
</comment>
<dbReference type="InterPro" id="IPR007278">
    <property type="entry name" value="DUF397"/>
</dbReference>
<evidence type="ECO:0000313" key="2">
    <source>
        <dbReference type="EMBL" id="MFC6083495.1"/>
    </source>
</evidence>
<sequence length="69" mass="7551">MCMGVPIAPPTVWRKSSYSLLNGECVEVRFIGRGHVCIRDSKVPAGPFLMCASGDWTALVRAVQDGVWQ</sequence>